<evidence type="ECO:0000313" key="2">
    <source>
        <dbReference type="EMBL" id="CDW24781.1"/>
    </source>
</evidence>
<accession>A0A0K2TH06</accession>
<reference evidence="2" key="1">
    <citation type="submission" date="2014-05" db="EMBL/GenBank/DDBJ databases">
        <authorList>
            <person name="Chronopoulou M."/>
        </authorList>
    </citation>
    <scope>NUCLEOTIDE SEQUENCE</scope>
    <source>
        <tissue evidence="2">Whole organism</tissue>
    </source>
</reference>
<feature type="transmembrane region" description="Helical" evidence="1">
    <location>
        <begin position="169"/>
        <end position="191"/>
    </location>
</feature>
<dbReference type="EMBL" id="HACA01007420">
    <property type="protein sequence ID" value="CDW24781.1"/>
    <property type="molecule type" value="Transcribed_RNA"/>
</dbReference>
<feature type="transmembrane region" description="Helical" evidence="1">
    <location>
        <begin position="48"/>
        <end position="68"/>
    </location>
</feature>
<feature type="transmembrane region" description="Helical" evidence="1">
    <location>
        <begin position="103"/>
        <end position="120"/>
    </location>
</feature>
<keyword evidence="1" id="KW-0472">Membrane</keyword>
<sequence>MAEELEDVPKDQQSTLFYGPTALAQMEKEKREKEMGINKRPRSNKISLLLSILNLLSCIVSFIILLLWSRVTYSQKETEEFDFYGNKTLSSYKNIRQQNRVHFILYTLLLSIFLPCIINIEISMFKLQIPKLLIRFAASIIYVTAENVHHSNQKKLYSSHGLCATAVKITFTITMILWLSSTIGIFTFRIYTLRIIGGLLAEDSWFRLITSTILSLVFLITSVTGVYCYQITVLNEGEQFSQDRVFAEASVINWIIQVSILIIQLYYKHYIEEHTRCLTKKEFIQNFIEFKDLKTRHYLKEENLILENRDGIPRVNVPLRKS</sequence>
<keyword evidence="1" id="KW-1133">Transmembrane helix</keyword>
<organism evidence="2">
    <name type="scientific">Lepeophtheirus salmonis</name>
    <name type="common">Salmon louse</name>
    <name type="synonym">Caligus salmonis</name>
    <dbReference type="NCBI Taxonomy" id="72036"/>
    <lineage>
        <taxon>Eukaryota</taxon>
        <taxon>Metazoa</taxon>
        <taxon>Ecdysozoa</taxon>
        <taxon>Arthropoda</taxon>
        <taxon>Crustacea</taxon>
        <taxon>Multicrustacea</taxon>
        <taxon>Hexanauplia</taxon>
        <taxon>Copepoda</taxon>
        <taxon>Siphonostomatoida</taxon>
        <taxon>Caligidae</taxon>
        <taxon>Lepeophtheirus</taxon>
    </lineage>
</organism>
<evidence type="ECO:0000256" key="1">
    <source>
        <dbReference type="SAM" id="Phobius"/>
    </source>
</evidence>
<evidence type="ECO:0008006" key="3">
    <source>
        <dbReference type="Google" id="ProtNLM"/>
    </source>
</evidence>
<keyword evidence="1" id="KW-0812">Transmembrane</keyword>
<feature type="transmembrane region" description="Helical" evidence="1">
    <location>
        <begin position="245"/>
        <end position="267"/>
    </location>
</feature>
<name>A0A0K2TH06_LEPSM</name>
<protein>
    <recommendedName>
        <fullName evidence="3">Transmembrane protein</fullName>
    </recommendedName>
</protein>
<proteinExistence type="predicted"/>
<feature type="transmembrane region" description="Helical" evidence="1">
    <location>
        <begin position="212"/>
        <end position="233"/>
    </location>
</feature>
<dbReference type="AlphaFoldDB" id="A0A0K2TH06"/>